<reference evidence="5 6" key="1">
    <citation type="journal article" date="2024" name="Plant J.">
        <title>Genome sequences and population genomics reveal climatic adaptation and genomic divergence between two closely related sweetgum species.</title>
        <authorList>
            <person name="Xu W.Q."/>
            <person name="Ren C.Q."/>
            <person name="Zhang X.Y."/>
            <person name="Comes H.P."/>
            <person name="Liu X.H."/>
            <person name="Li Y.G."/>
            <person name="Kettle C.J."/>
            <person name="Jalonen R."/>
            <person name="Gaisberger H."/>
            <person name="Ma Y.Z."/>
            <person name="Qiu Y.X."/>
        </authorList>
    </citation>
    <scope>NUCLEOTIDE SEQUENCE [LARGE SCALE GENOMIC DNA]</scope>
    <source>
        <strain evidence="5">Hangzhou</strain>
    </source>
</reference>
<keyword evidence="3" id="KW-0326">Glycosidase</keyword>
<dbReference type="InterPro" id="IPR017853">
    <property type="entry name" value="GH"/>
</dbReference>
<comment type="similarity">
    <text evidence="1 4">Belongs to the glycosyl hydrolase 17 family.</text>
</comment>
<name>A0AAP0RTJ8_LIQFO</name>
<evidence type="ECO:0000256" key="3">
    <source>
        <dbReference type="ARBA" id="ARBA00023295"/>
    </source>
</evidence>
<organism evidence="5 6">
    <name type="scientific">Liquidambar formosana</name>
    <name type="common">Formosan gum</name>
    <dbReference type="NCBI Taxonomy" id="63359"/>
    <lineage>
        <taxon>Eukaryota</taxon>
        <taxon>Viridiplantae</taxon>
        <taxon>Streptophyta</taxon>
        <taxon>Embryophyta</taxon>
        <taxon>Tracheophyta</taxon>
        <taxon>Spermatophyta</taxon>
        <taxon>Magnoliopsida</taxon>
        <taxon>eudicotyledons</taxon>
        <taxon>Gunneridae</taxon>
        <taxon>Pentapetalae</taxon>
        <taxon>Saxifragales</taxon>
        <taxon>Altingiaceae</taxon>
        <taxon>Liquidambar</taxon>
    </lineage>
</organism>
<evidence type="ECO:0000256" key="1">
    <source>
        <dbReference type="ARBA" id="ARBA00008773"/>
    </source>
</evidence>
<dbReference type="Gene3D" id="3.20.20.80">
    <property type="entry name" value="Glycosidases"/>
    <property type="match status" value="3"/>
</dbReference>
<proteinExistence type="inferred from homology"/>
<dbReference type="InterPro" id="IPR000490">
    <property type="entry name" value="Glyco_hydro_17"/>
</dbReference>
<dbReference type="EMBL" id="JBBPBK010000005">
    <property type="protein sequence ID" value="KAK9284322.1"/>
    <property type="molecule type" value="Genomic_DNA"/>
</dbReference>
<dbReference type="AlphaFoldDB" id="A0AAP0RTJ8"/>
<dbReference type="GO" id="GO:0004553">
    <property type="term" value="F:hydrolase activity, hydrolyzing O-glycosyl compounds"/>
    <property type="evidence" value="ECO:0007669"/>
    <property type="project" value="InterPro"/>
</dbReference>
<keyword evidence="6" id="KW-1185">Reference proteome</keyword>
<comment type="caution">
    <text evidence="5">The sequence shown here is derived from an EMBL/GenBank/DDBJ whole genome shotgun (WGS) entry which is preliminary data.</text>
</comment>
<sequence length="320" mass="35201">MKKAMAYNNNLIAHLRSGNGTPLKPGKKIEAYLFALFVEDMRPGAQGIGVNYGRLGDNLPPPDQVIALYKSNNIQRIRLFDPNPDALKALQGSGLQVILGVVNTDLPTLANDQSAAATWVQVNIIPYAPTVNFRCISLGNELIPSYLASYVLPSMQNLKTALISANLMIPVSTAVFENVLSTSYPPSAGHFQVDAAPFMVPIVQFLEENNYPLLCNVYPYFSYRDDPKNVRLDYALFNTSEGGRGLGDEEMDTIVNAQMYNNNLIAHVVSSVGTPKRPGKGIETYVFAVFNEDLKPNGSEQHYGLFYPNLTVVYPVNFCP</sequence>
<evidence type="ECO:0000256" key="4">
    <source>
        <dbReference type="RuleBase" id="RU004335"/>
    </source>
</evidence>
<evidence type="ECO:0000256" key="2">
    <source>
        <dbReference type="ARBA" id="ARBA00022801"/>
    </source>
</evidence>
<evidence type="ECO:0000313" key="6">
    <source>
        <dbReference type="Proteomes" id="UP001415857"/>
    </source>
</evidence>
<dbReference type="PANTHER" id="PTHR32227">
    <property type="entry name" value="GLUCAN ENDO-1,3-BETA-GLUCOSIDASE BG1-RELATED-RELATED"/>
    <property type="match status" value="1"/>
</dbReference>
<dbReference type="Pfam" id="PF00332">
    <property type="entry name" value="Glyco_hydro_17"/>
    <property type="match status" value="3"/>
</dbReference>
<protein>
    <recommendedName>
        <fullName evidence="7">Glucan endo-1,3-beta-D-glucosidase</fullName>
    </recommendedName>
</protein>
<dbReference type="GO" id="GO:0005975">
    <property type="term" value="P:carbohydrate metabolic process"/>
    <property type="evidence" value="ECO:0007669"/>
    <property type="project" value="InterPro"/>
</dbReference>
<dbReference type="InterPro" id="IPR044965">
    <property type="entry name" value="Glyco_hydro_17_plant"/>
</dbReference>
<dbReference type="SUPFAM" id="SSF51445">
    <property type="entry name" value="(Trans)glycosidases"/>
    <property type="match status" value="1"/>
</dbReference>
<gene>
    <name evidence="5" type="ORF">L1049_023493</name>
</gene>
<evidence type="ECO:0000313" key="5">
    <source>
        <dbReference type="EMBL" id="KAK9284322.1"/>
    </source>
</evidence>
<dbReference type="Proteomes" id="UP001415857">
    <property type="component" value="Unassembled WGS sequence"/>
</dbReference>
<keyword evidence="2" id="KW-0378">Hydrolase</keyword>
<accession>A0AAP0RTJ8</accession>
<evidence type="ECO:0008006" key="7">
    <source>
        <dbReference type="Google" id="ProtNLM"/>
    </source>
</evidence>